<feature type="non-terminal residue" evidence="1">
    <location>
        <position position="383"/>
    </location>
</feature>
<gene>
    <name evidence="1" type="ORF">SCALOS_LOCUS9571</name>
</gene>
<reference evidence="1" key="1">
    <citation type="submission" date="2021-06" db="EMBL/GenBank/DDBJ databases">
        <authorList>
            <person name="Kallberg Y."/>
            <person name="Tangrot J."/>
            <person name="Rosling A."/>
        </authorList>
    </citation>
    <scope>NUCLEOTIDE SEQUENCE</scope>
    <source>
        <strain evidence="1">AU212A</strain>
    </source>
</reference>
<sequence>RVTLIKNKTISLNLSPNTHESICKALSETGFQYTLTILTGIDELANSCLVWKSNNKELVANGSGCLSSRLSGCFITFCLQQSTDRVQVIEDGLILFLTDNTFHLIHQALISRNSLNIKPNEDTHIVLEWDKEKNNDYESNIISKKTGHESNDDNYIAHLIEIELLTNMNEDRISLNSHVNYIIEIHNVVLKHFSLMNKNSGFNLSICFIIEDSKFAHIKLQTKPLDYDDSKVLSNKLWHNLTLVNLPIIYSGPVSFNMHYAVWGGTPESKWPEEEERNSSISIINTHHNDNTTQDIFKNISGELCELYSKERKKGKDAASIFDIIEQFLSTKQQKPDDIIKWCLNNETNPIMLGILANCFYFGKWAMLDEIRAFDLYLKSIEA</sequence>
<protein>
    <submittedName>
        <fullName evidence="1">3596_t:CDS:1</fullName>
    </submittedName>
</protein>
<comment type="caution">
    <text evidence="1">The sequence shown here is derived from an EMBL/GenBank/DDBJ whole genome shotgun (WGS) entry which is preliminary data.</text>
</comment>
<dbReference type="Proteomes" id="UP000789860">
    <property type="component" value="Unassembled WGS sequence"/>
</dbReference>
<evidence type="ECO:0000313" key="1">
    <source>
        <dbReference type="EMBL" id="CAG8676574.1"/>
    </source>
</evidence>
<organism evidence="1 2">
    <name type="scientific">Scutellospora calospora</name>
    <dbReference type="NCBI Taxonomy" id="85575"/>
    <lineage>
        <taxon>Eukaryota</taxon>
        <taxon>Fungi</taxon>
        <taxon>Fungi incertae sedis</taxon>
        <taxon>Mucoromycota</taxon>
        <taxon>Glomeromycotina</taxon>
        <taxon>Glomeromycetes</taxon>
        <taxon>Diversisporales</taxon>
        <taxon>Gigasporaceae</taxon>
        <taxon>Scutellospora</taxon>
    </lineage>
</organism>
<proteinExistence type="predicted"/>
<name>A0ACA9NWU6_9GLOM</name>
<keyword evidence="2" id="KW-1185">Reference proteome</keyword>
<feature type="non-terminal residue" evidence="1">
    <location>
        <position position="1"/>
    </location>
</feature>
<evidence type="ECO:0000313" key="2">
    <source>
        <dbReference type="Proteomes" id="UP000789860"/>
    </source>
</evidence>
<dbReference type="EMBL" id="CAJVPM010030404">
    <property type="protein sequence ID" value="CAG8676574.1"/>
    <property type="molecule type" value="Genomic_DNA"/>
</dbReference>
<accession>A0ACA9NWU6</accession>